<comment type="function">
    <text evidence="7 8">Key enzyme in folate metabolism. Catalyzes an essential reaction for de novo glycine and purine synthesis, and for DNA precursor synthesis.</text>
</comment>
<dbReference type="InterPro" id="IPR017925">
    <property type="entry name" value="DHFR_CS"/>
</dbReference>
<organism evidence="11 12">
    <name type="scientific">Rhodopseudomonas palustris</name>
    <dbReference type="NCBI Taxonomy" id="1076"/>
    <lineage>
        <taxon>Bacteria</taxon>
        <taxon>Pseudomonadati</taxon>
        <taxon>Pseudomonadota</taxon>
        <taxon>Alphaproteobacteria</taxon>
        <taxon>Hyphomicrobiales</taxon>
        <taxon>Nitrobacteraceae</taxon>
        <taxon>Rhodopseudomonas</taxon>
    </lineage>
</organism>
<dbReference type="GO" id="GO:0046655">
    <property type="term" value="P:folic acid metabolic process"/>
    <property type="evidence" value="ECO:0007669"/>
    <property type="project" value="TreeGrafter"/>
</dbReference>
<dbReference type="InterPro" id="IPR001796">
    <property type="entry name" value="DHFR_dom"/>
</dbReference>
<comment type="catalytic activity">
    <reaction evidence="8">
        <text>(6S)-5,6,7,8-tetrahydrofolate + NADP(+) = 7,8-dihydrofolate + NADPH + H(+)</text>
        <dbReference type="Rhea" id="RHEA:15009"/>
        <dbReference type="ChEBI" id="CHEBI:15378"/>
        <dbReference type="ChEBI" id="CHEBI:57451"/>
        <dbReference type="ChEBI" id="CHEBI:57453"/>
        <dbReference type="ChEBI" id="CHEBI:57783"/>
        <dbReference type="ChEBI" id="CHEBI:58349"/>
        <dbReference type="EC" id="1.5.1.3"/>
    </reaction>
</comment>
<dbReference type="EC" id="1.5.1.3" evidence="3 8"/>
<dbReference type="OrthoDB" id="9804315at2"/>
<comment type="similarity">
    <text evidence="2 8 9">Belongs to the dihydrofolate reductase family.</text>
</comment>
<dbReference type="PIRSF" id="PIRSF000194">
    <property type="entry name" value="DHFR"/>
    <property type="match status" value="1"/>
</dbReference>
<keyword evidence="4 8" id="KW-0554">One-carbon metabolism</keyword>
<evidence type="ECO:0000256" key="9">
    <source>
        <dbReference type="RuleBase" id="RU004474"/>
    </source>
</evidence>
<dbReference type="AlphaFoldDB" id="A0A323UNE0"/>
<dbReference type="GO" id="GO:0070401">
    <property type="term" value="F:NADP+ binding"/>
    <property type="evidence" value="ECO:0007669"/>
    <property type="project" value="UniProtKB-ARBA"/>
</dbReference>
<evidence type="ECO:0000256" key="5">
    <source>
        <dbReference type="ARBA" id="ARBA00022857"/>
    </source>
</evidence>
<accession>A0A323UNE0</accession>
<keyword evidence="5 8" id="KW-0521">NADP</keyword>
<dbReference type="GO" id="GO:0006730">
    <property type="term" value="P:one-carbon metabolic process"/>
    <property type="evidence" value="ECO:0007669"/>
    <property type="project" value="UniProtKB-KW"/>
</dbReference>
<dbReference type="CDD" id="cd00209">
    <property type="entry name" value="DHFR"/>
    <property type="match status" value="1"/>
</dbReference>
<evidence type="ECO:0000256" key="6">
    <source>
        <dbReference type="ARBA" id="ARBA00023002"/>
    </source>
</evidence>
<dbReference type="EMBL" id="QKQS01000001">
    <property type="protein sequence ID" value="PZA14034.1"/>
    <property type="molecule type" value="Genomic_DNA"/>
</dbReference>
<dbReference type="Pfam" id="PF00186">
    <property type="entry name" value="DHFR_1"/>
    <property type="match status" value="1"/>
</dbReference>
<proteinExistence type="inferred from homology"/>
<dbReference type="GO" id="GO:0046452">
    <property type="term" value="P:dihydrofolate metabolic process"/>
    <property type="evidence" value="ECO:0007669"/>
    <property type="project" value="TreeGrafter"/>
</dbReference>
<dbReference type="InterPro" id="IPR012259">
    <property type="entry name" value="DHFR"/>
</dbReference>
<dbReference type="InterPro" id="IPR024072">
    <property type="entry name" value="DHFR-like_dom_sf"/>
</dbReference>
<sequence>MDLRMSIDLVLIVAVADNGVIGQGNTIPWRLKSDLQRFKQLTLNKPVIMGRKTYQSIGRPLPGRTNIVVTRDSAFAAVGVVVAPSFEAAEQVARGDALRRFATEIAVIGGSEIYAHWLPRAVRLELTEVHASPEGDTCFPAIDPEQWQEVARERRVAGPQDSADFSYVTYRRCAATGVGRGAVGN</sequence>
<comment type="caution">
    <text evidence="11">The sequence shown here is derived from an EMBL/GenBank/DDBJ whole genome shotgun (WGS) entry which is preliminary data.</text>
</comment>
<evidence type="ECO:0000313" key="11">
    <source>
        <dbReference type="EMBL" id="PZA14034.1"/>
    </source>
</evidence>
<evidence type="ECO:0000256" key="8">
    <source>
        <dbReference type="PIRNR" id="PIRNR000194"/>
    </source>
</evidence>
<evidence type="ECO:0000259" key="10">
    <source>
        <dbReference type="PROSITE" id="PS51330"/>
    </source>
</evidence>
<feature type="domain" description="DHFR" evidence="10">
    <location>
        <begin position="8"/>
        <end position="172"/>
    </location>
</feature>
<keyword evidence="6 8" id="KW-0560">Oxidoreductase</keyword>
<dbReference type="SUPFAM" id="SSF53597">
    <property type="entry name" value="Dihydrofolate reductase-like"/>
    <property type="match status" value="1"/>
</dbReference>
<gene>
    <name evidence="11" type="ORF">DNX69_01000</name>
</gene>
<evidence type="ECO:0000256" key="4">
    <source>
        <dbReference type="ARBA" id="ARBA00022563"/>
    </source>
</evidence>
<evidence type="ECO:0000256" key="3">
    <source>
        <dbReference type="ARBA" id="ARBA00012856"/>
    </source>
</evidence>
<protein>
    <recommendedName>
        <fullName evidence="3 8">Dihydrofolate reductase</fullName>
        <ecNumber evidence="3 8">1.5.1.3</ecNumber>
    </recommendedName>
</protein>
<dbReference type="PANTHER" id="PTHR48069">
    <property type="entry name" value="DIHYDROFOLATE REDUCTASE"/>
    <property type="match status" value="1"/>
</dbReference>
<dbReference type="UniPathway" id="UPA00077">
    <property type="reaction ID" value="UER00158"/>
</dbReference>
<evidence type="ECO:0000256" key="7">
    <source>
        <dbReference type="ARBA" id="ARBA00025067"/>
    </source>
</evidence>
<comment type="pathway">
    <text evidence="1 8">Cofactor biosynthesis; tetrahydrofolate biosynthesis; 5,6,7,8-tetrahydrofolate from 7,8-dihydrofolate: step 1/1.</text>
</comment>
<dbReference type="Gene3D" id="3.40.430.10">
    <property type="entry name" value="Dihydrofolate Reductase, subunit A"/>
    <property type="match status" value="1"/>
</dbReference>
<dbReference type="PANTHER" id="PTHR48069:SF3">
    <property type="entry name" value="DIHYDROFOLATE REDUCTASE"/>
    <property type="match status" value="1"/>
</dbReference>
<dbReference type="GO" id="GO:0046654">
    <property type="term" value="P:tetrahydrofolate biosynthetic process"/>
    <property type="evidence" value="ECO:0007669"/>
    <property type="project" value="UniProtKB-UniPathway"/>
</dbReference>
<dbReference type="PRINTS" id="PR00070">
    <property type="entry name" value="DHFR"/>
</dbReference>
<dbReference type="PROSITE" id="PS00075">
    <property type="entry name" value="DHFR_1"/>
    <property type="match status" value="1"/>
</dbReference>
<dbReference type="GO" id="GO:0005829">
    <property type="term" value="C:cytosol"/>
    <property type="evidence" value="ECO:0007669"/>
    <property type="project" value="TreeGrafter"/>
</dbReference>
<dbReference type="PROSITE" id="PS51330">
    <property type="entry name" value="DHFR_2"/>
    <property type="match status" value="1"/>
</dbReference>
<name>A0A323UNE0_RHOPL</name>
<evidence type="ECO:0000313" key="12">
    <source>
        <dbReference type="Proteomes" id="UP000248134"/>
    </source>
</evidence>
<evidence type="ECO:0000256" key="1">
    <source>
        <dbReference type="ARBA" id="ARBA00004903"/>
    </source>
</evidence>
<dbReference type="GO" id="GO:0004146">
    <property type="term" value="F:dihydrofolate reductase activity"/>
    <property type="evidence" value="ECO:0007669"/>
    <property type="project" value="UniProtKB-EC"/>
</dbReference>
<reference evidence="11 12" key="1">
    <citation type="submission" date="2018-06" db="EMBL/GenBank/DDBJ databases">
        <title>Draft Whole-Genome Sequence of the purple photosynthetic bacterium Rhodospeudomonas palustris XCP.</title>
        <authorList>
            <person name="Rayyan A."/>
            <person name="Meyer T.E."/>
            <person name="Kyndt J.A."/>
        </authorList>
    </citation>
    <scope>NUCLEOTIDE SEQUENCE [LARGE SCALE GENOMIC DNA]</scope>
    <source>
        <strain evidence="11 12">XCP</strain>
    </source>
</reference>
<dbReference type="Proteomes" id="UP000248134">
    <property type="component" value="Unassembled WGS sequence"/>
</dbReference>
<evidence type="ECO:0000256" key="2">
    <source>
        <dbReference type="ARBA" id="ARBA00009539"/>
    </source>
</evidence>
<dbReference type="FunFam" id="3.40.430.10:FF:000001">
    <property type="entry name" value="Dihydrofolate reductase"/>
    <property type="match status" value="1"/>
</dbReference>